<accession>A0A7X9SST8</accession>
<dbReference type="Proteomes" id="UP000587880">
    <property type="component" value="Unassembled WGS sequence"/>
</dbReference>
<reference evidence="1 2" key="1">
    <citation type="submission" date="2020-04" db="EMBL/GenBank/DDBJ databases">
        <authorList>
            <person name="Hitch T.C.A."/>
            <person name="Wylensek D."/>
            <person name="Clavel T."/>
        </authorList>
    </citation>
    <scope>NUCLEOTIDE SEQUENCE [LARGE SCALE GENOMIC DNA]</scope>
    <source>
        <strain evidence="1 2">WB01_NA02</strain>
    </source>
</reference>
<dbReference type="RefSeq" id="WP_168983148.1">
    <property type="nucleotide sequence ID" value="NZ_JABAGD010000056.1"/>
</dbReference>
<dbReference type="AlphaFoldDB" id="A0A7X9SST8"/>
<protein>
    <submittedName>
        <fullName evidence="1">Uncharacterized protein</fullName>
    </submittedName>
</protein>
<gene>
    <name evidence="1" type="ORF">HF849_21815</name>
</gene>
<name>A0A7X9SST8_CLOBE</name>
<evidence type="ECO:0000313" key="2">
    <source>
        <dbReference type="Proteomes" id="UP000587880"/>
    </source>
</evidence>
<organism evidence="1 2">
    <name type="scientific">Clostridium beijerinckii</name>
    <name type="common">Clostridium MP</name>
    <dbReference type="NCBI Taxonomy" id="1520"/>
    <lineage>
        <taxon>Bacteria</taxon>
        <taxon>Bacillati</taxon>
        <taxon>Bacillota</taxon>
        <taxon>Clostridia</taxon>
        <taxon>Eubacteriales</taxon>
        <taxon>Clostridiaceae</taxon>
        <taxon>Clostridium</taxon>
    </lineage>
</organism>
<dbReference type="EMBL" id="JABAGD010000056">
    <property type="protein sequence ID" value="NMF07330.1"/>
    <property type="molecule type" value="Genomic_DNA"/>
</dbReference>
<proteinExistence type="predicted"/>
<comment type="caution">
    <text evidence="1">The sequence shown here is derived from an EMBL/GenBank/DDBJ whole genome shotgun (WGS) entry which is preliminary data.</text>
</comment>
<sequence>MEIKSLKQLPILSESVTIDVTPLSLYGRQNDLAKITANIKLAQPLAQDTKFLLPNCDSIKTPKVYLPDGTPIVNTFDPTTEVDVNNLVSSMQDSLKIFSDSPTNENMNNLVKIITAYNEMKQYTQALVIPAGQQYITFSYSKDIANDPTTKINTLETIVPLSSFTLNNQPGSKANIMILMPFELTDMNNISVANWTAPNGTPQELIKQTQAGRIVLSQYWQYDPSVVVKYKY</sequence>
<evidence type="ECO:0000313" key="1">
    <source>
        <dbReference type="EMBL" id="NMF07330.1"/>
    </source>
</evidence>